<protein>
    <submittedName>
        <fullName evidence="1">Uncharacterized protein</fullName>
    </submittedName>
</protein>
<accession>A0A8D0CC24</accession>
<name>A0A8D0CC24_SALMN</name>
<keyword evidence="2" id="KW-1185">Reference proteome</keyword>
<evidence type="ECO:0000313" key="2">
    <source>
        <dbReference type="Proteomes" id="UP000694421"/>
    </source>
</evidence>
<sequence>MSVIADNVLCEKFEANIFAKSRCQNCFRTVTAHQHINQVSICF</sequence>
<dbReference type="Proteomes" id="UP000694421">
    <property type="component" value="Unplaced"/>
</dbReference>
<reference evidence="1" key="1">
    <citation type="submission" date="2025-08" db="UniProtKB">
        <authorList>
            <consortium name="Ensembl"/>
        </authorList>
    </citation>
    <scope>IDENTIFICATION</scope>
</reference>
<proteinExistence type="predicted"/>
<evidence type="ECO:0000313" key="1">
    <source>
        <dbReference type="Ensembl" id="ENSSMRP00000020153.1"/>
    </source>
</evidence>
<organism evidence="1 2">
    <name type="scientific">Salvator merianae</name>
    <name type="common">Argentine black and white tegu</name>
    <name type="synonym">Tupinambis merianae</name>
    <dbReference type="NCBI Taxonomy" id="96440"/>
    <lineage>
        <taxon>Eukaryota</taxon>
        <taxon>Metazoa</taxon>
        <taxon>Chordata</taxon>
        <taxon>Craniata</taxon>
        <taxon>Vertebrata</taxon>
        <taxon>Euteleostomi</taxon>
        <taxon>Lepidosauria</taxon>
        <taxon>Squamata</taxon>
        <taxon>Bifurcata</taxon>
        <taxon>Unidentata</taxon>
        <taxon>Episquamata</taxon>
        <taxon>Laterata</taxon>
        <taxon>Teiioidea</taxon>
        <taxon>Teiidae</taxon>
        <taxon>Salvator</taxon>
    </lineage>
</organism>
<dbReference type="Ensembl" id="ENSSMRT00000023633.1">
    <property type="protein sequence ID" value="ENSSMRP00000020153.1"/>
    <property type="gene ID" value="ENSSMRG00000015700.1"/>
</dbReference>
<reference evidence="1" key="2">
    <citation type="submission" date="2025-09" db="UniProtKB">
        <authorList>
            <consortium name="Ensembl"/>
        </authorList>
    </citation>
    <scope>IDENTIFICATION</scope>
</reference>
<dbReference type="AlphaFoldDB" id="A0A8D0CC24"/>
<dbReference type="GeneTree" id="ENSGT00950000186335"/>